<evidence type="ECO:0000256" key="5">
    <source>
        <dbReference type="ARBA" id="ARBA00022491"/>
    </source>
</evidence>
<comment type="subcellular location">
    <subcellularLocation>
        <location evidence="1">Cytoplasm</location>
    </subcellularLocation>
</comment>
<dbReference type="Gene3D" id="1.10.60.10">
    <property type="entry name" value="Iron dependent repressor, metal binding and dimerisation domain"/>
    <property type="match status" value="1"/>
</dbReference>
<evidence type="ECO:0000256" key="9">
    <source>
        <dbReference type="ARBA" id="ARBA00023163"/>
    </source>
</evidence>
<dbReference type="OrthoDB" id="9794394at2"/>
<evidence type="ECO:0000256" key="8">
    <source>
        <dbReference type="ARBA" id="ARBA00023159"/>
    </source>
</evidence>
<evidence type="ECO:0000256" key="6">
    <source>
        <dbReference type="ARBA" id="ARBA00023015"/>
    </source>
</evidence>
<name>A0A1M5YRQ0_9FIRM</name>
<keyword evidence="4" id="KW-0963">Cytoplasm</keyword>
<protein>
    <recommendedName>
        <fullName evidence="11">Manganese transport regulator</fullName>
    </recommendedName>
</protein>
<dbReference type="InterPro" id="IPR022689">
    <property type="entry name" value="Iron_dep_repressor"/>
</dbReference>
<keyword evidence="7" id="KW-0238">DNA-binding</keyword>
<sequence>MTDLTPSQQHYIKAIYMLSSSREGTRICDVAERLAVTKSSVCVAMKTLQRMNLVERDFRHQILLTPEGKEQAVLIVDRLAIIKCFLVEALHITVDAAELDACAMEHAVSRETLCAMCRHVNYTARKCVCSLWT</sequence>
<evidence type="ECO:0000256" key="2">
    <source>
        <dbReference type="ARBA" id="ARBA00007871"/>
    </source>
</evidence>
<dbReference type="PANTHER" id="PTHR33238">
    <property type="entry name" value="IRON (METAL) DEPENDENT REPRESSOR, DTXR FAMILY"/>
    <property type="match status" value="1"/>
</dbReference>
<dbReference type="InterPro" id="IPR001367">
    <property type="entry name" value="Fe_dep_repressor"/>
</dbReference>
<dbReference type="EMBL" id="FQXV01000010">
    <property type="protein sequence ID" value="SHI14732.1"/>
    <property type="molecule type" value="Genomic_DNA"/>
</dbReference>
<gene>
    <name evidence="14" type="ORF">SAMN02745823_02778</name>
</gene>
<feature type="domain" description="HTH dtxR-type" evidence="12">
    <location>
        <begin position="3"/>
        <end position="55"/>
    </location>
</feature>
<dbReference type="PANTHER" id="PTHR33238:SF11">
    <property type="entry name" value="TRANSCRIPTIONAL REGULATOR MNTR"/>
    <property type="match status" value="1"/>
</dbReference>
<dbReference type="SMART" id="SM00529">
    <property type="entry name" value="HTH_DTXR"/>
    <property type="match status" value="1"/>
</dbReference>
<keyword evidence="15" id="KW-1185">Reference proteome</keyword>
<dbReference type="RefSeq" id="WP_073080112.1">
    <property type="nucleotide sequence ID" value="NZ_FQXV01000010.1"/>
</dbReference>
<evidence type="ECO:0000256" key="11">
    <source>
        <dbReference type="ARBA" id="ARBA00032593"/>
    </source>
</evidence>
<dbReference type="GO" id="GO:0005737">
    <property type="term" value="C:cytoplasm"/>
    <property type="evidence" value="ECO:0007669"/>
    <property type="project" value="UniProtKB-SubCell"/>
</dbReference>
<evidence type="ECO:0000259" key="12">
    <source>
        <dbReference type="Pfam" id="PF01325"/>
    </source>
</evidence>
<feature type="domain" description="Iron dependent repressor metal binding and dimerisation" evidence="13">
    <location>
        <begin position="65"/>
        <end position="124"/>
    </location>
</feature>
<dbReference type="InterPro" id="IPR036390">
    <property type="entry name" value="WH_DNA-bd_sf"/>
</dbReference>
<evidence type="ECO:0000256" key="4">
    <source>
        <dbReference type="ARBA" id="ARBA00022490"/>
    </source>
</evidence>
<comment type="similarity">
    <text evidence="2">Belongs to the DtxR/MntR family.</text>
</comment>
<evidence type="ECO:0000259" key="13">
    <source>
        <dbReference type="Pfam" id="PF02742"/>
    </source>
</evidence>
<dbReference type="GO" id="GO:0003700">
    <property type="term" value="F:DNA-binding transcription factor activity"/>
    <property type="evidence" value="ECO:0007669"/>
    <property type="project" value="InterPro"/>
</dbReference>
<proteinExistence type="inferred from homology"/>
<evidence type="ECO:0000313" key="15">
    <source>
        <dbReference type="Proteomes" id="UP000183995"/>
    </source>
</evidence>
<keyword evidence="10" id="KW-0464">Manganese</keyword>
<accession>A0A1M5YRQ0</accession>
<dbReference type="AlphaFoldDB" id="A0A1M5YRQ0"/>
<dbReference type="InterPro" id="IPR036388">
    <property type="entry name" value="WH-like_DNA-bd_sf"/>
</dbReference>
<dbReference type="GO" id="GO:0046983">
    <property type="term" value="F:protein dimerization activity"/>
    <property type="evidence" value="ECO:0007669"/>
    <property type="project" value="InterPro"/>
</dbReference>
<organism evidence="14 15">
    <name type="scientific">Sporobacter termitidis DSM 10068</name>
    <dbReference type="NCBI Taxonomy" id="1123282"/>
    <lineage>
        <taxon>Bacteria</taxon>
        <taxon>Bacillati</taxon>
        <taxon>Bacillota</taxon>
        <taxon>Clostridia</taxon>
        <taxon>Eubacteriales</taxon>
        <taxon>Oscillospiraceae</taxon>
        <taxon>Sporobacter</taxon>
    </lineage>
</organism>
<keyword evidence="6" id="KW-0805">Transcription regulation</keyword>
<evidence type="ECO:0000256" key="3">
    <source>
        <dbReference type="ARBA" id="ARBA00011738"/>
    </source>
</evidence>
<evidence type="ECO:0000256" key="10">
    <source>
        <dbReference type="ARBA" id="ARBA00023211"/>
    </source>
</evidence>
<dbReference type="InterPro" id="IPR050536">
    <property type="entry name" value="DtxR_MntR_Metal-Reg"/>
</dbReference>
<keyword evidence="9" id="KW-0804">Transcription</keyword>
<evidence type="ECO:0000256" key="7">
    <source>
        <dbReference type="ARBA" id="ARBA00023125"/>
    </source>
</evidence>
<evidence type="ECO:0000256" key="1">
    <source>
        <dbReference type="ARBA" id="ARBA00004496"/>
    </source>
</evidence>
<dbReference type="Pfam" id="PF01325">
    <property type="entry name" value="Fe_dep_repress"/>
    <property type="match status" value="1"/>
</dbReference>
<dbReference type="Pfam" id="PF02742">
    <property type="entry name" value="Fe_dep_repr_C"/>
    <property type="match status" value="1"/>
</dbReference>
<evidence type="ECO:0000313" key="14">
    <source>
        <dbReference type="EMBL" id="SHI14732.1"/>
    </source>
</evidence>
<keyword evidence="5" id="KW-0678">Repressor</keyword>
<dbReference type="GO" id="GO:0003677">
    <property type="term" value="F:DNA binding"/>
    <property type="evidence" value="ECO:0007669"/>
    <property type="project" value="UniProtKB-KW"/>
</dbReference>
<dbReference type="Gene3D" id="1.10.10.10">
    <property type="entry name" value="Winged helix-like DNA-binding domain superfamily/Winged helix DNA-binding domain"/>
    <property type="match status" value="1"/>
</dbReference>
<comment type="subunit">
    <text evidence="3">Homodimer.</text>
</comment>
<dbReference type="STRING" id="1123282.SAMN02745823_02778"/>
<dbReference type="Proteomes" id="UP000183995">
    <property type="component" value="Unassembled WGS sequence"/>
</dbReference>
<dbReference type="InterPro" id="IPR036421">
    <property type="entry name" value="Fe_dep_repressor_sf"/>
</dbReference>
<reference evidence="14 15" key="1">
    <citation type="submission" date="2016-11" db="EMBL/GenBank/DDBJ databases">
        <authorList>
            <person name="Jaros S."/>
            <person name="Januszkiewicz K."/>
            <person name="Wedrychowicz H."/>
        </authorList>
    </citation>
    <scope>NUCLEOTIDE SEQUENCE [LARGE SCALE GENOMIC DNA]</scope>
    <source>
        <strain evidence="14 15">DSM 10068</strain>
    </source>
</reference>
<dbReference type="SUPFAM" id="SSF46785">
    <property type="entry name" value="Winged helix' DNA-binding domain"/>
    <property type="match status" value="1"/>
</dbReference>
<dbReference type="GO" id="GO:0046914">
    <property type="term" value="F:transition metal ion binding"/>
    <property type="evidence" value="ECO:0007669"/>
    <property type="project" value="InterPro"/>
</dbReference>
<keyword evidence="8" id="KW-0010">Activator</keyword>
<dbReference type="InterPro" id="IPR022687">
    <property type="entry name" value="HTH_DTXR"/>
</dbReference>
<dbReference type="SUPFAM" id="SSF47979">
    <property type="entry name" value="Iron-dependent repressor protein, dimerization domain"/>
    <property type="match status" value="1"/>
</dbReference>